<evidence type="ECO:0000256" key="2">
    <source>
        <dbReference type="ARBA" id="ARBA00023015"/>
    </source>
</evidence>
<dbReference type="PANTHER" id="PTHR31845">
    <property type="entry name" value="FINGER DOMAIN PROTEIN, PUTATIVE-RELATED"/>
    <property type="match status" value="1"/>
</dbReference>
<evidence type="ECO:0000256" key="3">
    <source>
        <dbReference type="ARBA" id="ARBA00023125"/>
    </source>
</evidence>
<dbReference type="GO" id="GO:0000976">
    <property type="term" value="F:transcription cis-regulatory region binding"/>
    <property type="evidence" value="ECO:0007669"/>
    <property type="project" value="TreeGrafter"/>
</dbReference>
<gene>
    <name evidence="7" type="ORF">CDD82_5624</name>
</gene>
<evidence type="ECO:0008006" key="9">
    <source>
        <dbReference type="Google" id="ProtNLM"/>
    </source>
</evidence>
<evidence type="ECO:0000313" key="8">
    <source>
        <dbReference type="Proteomes" id="UP000224854"/>
    </source>
</evidence>
<reference evidence="7 8" key="1">
    <citation type="submission" date="2017-06" db="EMBL/GenBank/DDBJ databases">
        <title>Ant-infecting Ophiocordyceps genomes reveal a high diversity of potential behavioral manipulation genes and a possible major role for enterotoxins.</title>
        <authorList>
            <person name="De Bekker C."/>
            <person name="Evans H.C."/>
            <person name="Brachmann A."/>
            <person name="Hughes D.P."/>
        </authorList>
    </citation>
    <scope>NUCLEOTIDE SEQUENCE [LARGE SCALE GENOMIC DNA]</scope>
    <source>
        <strain evidence="7 8">1348a</strain>
    </source>
</reference>
<dbReference type="AlphaFoldDB" id="A0A2C5Z0L4"/>
<dbReference type="PANTHER" id="PTHR31845:SF10">
    <property type="entry name" value="ZN(II)2CYS6 TRANSCRIPTION FACTOR (EUROFUNG)"/>
    <property type="match status" value="1"/>
</dbReference>
<keyword evidence="8" id="KW-1185">Reference proteome</keyword>
<feature type="compositionally biased region" description="Low complexity" evidence="6">
    <location>
        <begin position="53"/>
        <end position="62"/>
    </location>
</feature>
<organism evidence="7 8">
    <name type="scientific">Ophiocordyceps australis</name>
    <dbReference type="NCBI Taxonomy" id="1399860"/>
    <lineage>
        <taxon>Eukaryota</taxon>
        <taxon>Fungi</taxon>
        <taxon>Dikarya</taxon>
        <taxon>Ascomycota</taxon>
        <taxon>Pezizomycotina</taxon>
        <taxon>Sordariomycetes</taxon>
        <taxon>Hypocreomycetidae</taxon>
        <taxon>Hypocreales</taxon>
        <taxon>Ophiocordycipitaceae</taxon>
        <taxon>Ophiocordyceps</taxon>
    </lineage>
</organism>
<keyword evidence="3" id="KW-0238">DNA-binding</keyword>
<comment type="subcellular location">
    <subcellularLocation>
        <location evidence="1">Nucleus</location>
    </subcellularLocation>
</comment>
<dbReference type="InterPro" id="IPR051089">
    <property type="entry name" value="prtT"/>
</dbReference>
<dbReference type="Proteomes" id="UP000224854">
    <property type="component" value="Unassembled WGS sequence"/>
</dbReference>
<evidence type="ECO:0000313" key="7">
    <source>
        <dbReference type="EMBL" id="PHH73162.1"/>
    </source>
</evidence>
<dbReference type="EMBL" id="NJEU01000526">
    <property type="protein sequence ID" value="PHH73162.1"/>
    <property type="molecule type" value="Genomic_DNA"/>
</dbReference>
<keyword evidence="2" id="KW-0805">Transcription regulation</keyword>
<accession>A0A2C5Z0L4</accession>
<feature type="compositionally biased region" description="Basic residues" evidence="6">
    <location>
        <begin position="40"/>
        <end position="49"/>
    </location>
</feature>
<protein>
    <recommendedName>
        <fullName evidence="9">Transcription factor domain-containing protein</fullName>
    </recommendedName>
</protein>
<evidence type="ECO:0000256" key="4">
    <source>
        <dbReference type="ARBA" id="ARBA00023163"/>
    </source>
</evidence>
<evidence type="ECO:0000256" key="1">
    <source>
        <dbReference type="ARBA" id="ARBA00004123"/>
    </source>
</evidence>
<comment type="caution">
    <text evidence="7">The sequence shown here is derived from an EMBL/GenBank/DDBJ whole genome shotgun (WGS) entry which is preliminary data.</text>
</comment>
<dbReference type="GO" id="GO:0000981">
    <property type="term" value="F:DNA-binding transcription factor activity, RNA polymerase II-specific"/>
    <property type="evidence" value="ECO:0007669"/>
    <property type="project" value="TreeGrafter"/>
</dbReference>
<keyword evidence="5" id="KW-0539">Nucleus</keyword>
<feature type="region of interest" description="Disordered" evidence="6">
    <location>
        <begin position="38"/>
        <end position="62"/>
    </location>
</feature>
<dbReference type="GO" id="GO:0005634">
    <property type="term" value="C:nucleus"/>
    <property type="evidence" value="ECO:0007669"/>
    <property type="project" value="UniProtKB-SubCell"/>
</dbReference>
<evidence type="ECO:0000256" key="6">
    <source>
        <dbReference type="SAM" id="MobiDB-lite"/>
    </source>
</evidence>
<dbReference type="OrthoDB" id="5424793at2759"/>
<sequence>MPKVRSSQPSAVALLSFPLTLGERSRCLASKIECISRSGPRVRRSRKSRLVQDSDSLSSASSPLALSSTFTIDFSVPERPQIHANFDTLRDTHKAALQAILPEPLNATVPPDMHHLAQRPARPASSISSPSQSQQMLHDLQGRPLFNLASAQSLLSSFSSMVQFFPCIALPHDFSIPHLAATRPFLLLAILAAASASKTLQGHTLYDDEFRKVLGLKYVAGGERSLELLQGILVYCAWYPFHLRPQSRQAFNYLNMAWELVCDLGLEEESATPEQSTESGMTEEQLHGIRAYLGYSYIVSTFFGAWKGRGGVRCHYTPWTATCCEILQRHNRYEGDLLLATLVRLAYTLHDATEAIHERNGQSMQDRQLLLSGLAVQFQQFKDNIAPLVARAVPVKTLLLLLDVYLEGGPLMKLPRATPTEPLPSKGFPILPPKLYACAPNLKTLLDTLSNLDEASFMCFTLHDWTRFIITTIFSLRMSFPINGFPDYDAAWTRSQLQFGDFLTQMICDTDLTATSKKVDVLSAIRIVLGVVKEKYESRLREIHAKPDDTETAQKEASTCPMLDGSLDHCLTLWGDPYENTLLQDAVVNFVPPATDPEEPDMWAAMAMAWINKDNGGLAGY</sequence>
<keyword evidence="4" id="KW-0804">Transcription</keyword>
<proteinExistence type="predicted"/>
<name>A0A2C5Z0L4_9HYPO</name>
<evidence type="ECO:0000256" key="5">
    <source>
        <dbReference type="ARBA" id="ARBA00023242"/>
    </source>
</evidence>